<sequence length="150" mass="17155">IKAITEHRIRITEQYVGYLSNMCQLGDGRSILFWEDCWMQEGGIRAIAPSIFEHVPVRIRKRRTVAEALLNKAWIRDISGALGVQAIREYLKLWSLLQNAGCNPSEQDVICWKWDSSGQYSSKSAYRALFLGRVPFQSAPIWKSLAPPRC</sequence>
<evidence type="ECO:0000313" key="2">
    <source>
        <dbReference type="Proteomes" id="UP000059680"/>
    </source>
</evidence>
<feature type="non-terminal residue" evidence="1">
    <location>
        <position position="150"/>
    </location>
</feature>
<gene>
    <name evidence="1" type="ordered locus">Os01g0114800</name>
    <name evidence="1" type="ORF">OSNPB_010114800</name>
</gene>
<dbReference type="STRING" id="39947.A0A0P0UY30"/>
<dbReference type="Gramene" id="Os01t0114800-01">
    <property type="protein sequence ID" value="Os01t0114800-01"/>
    <property type="gene ID" value="Os01g0114800"/>
</dbReference>
<evidence type="ECO:0000313" key="1">
    <source>
        <dbReference type="EMBL" id="BAS70064.1"/>
    </source>
</evidence>
<name>A0A0P0UY30_ORYSJ</name>
<dbReference type="Proteomes" id="UP000059680">
    <property type="component" value="Chromosome 1"/>
</dbReference>
<dbReference type="PaxDb" id="39947-A0A0P0UY30"/>
<dbReference type="InParanoid" id="A0A0P0UY30"/>
<dbReference type="AlphaFoldDB" id="A0A0P0UY30"/>
<protein>
    <submittedName>
        <fullName evidence="1">Os01g0114800 protein</fullName>
    </submittedName>
</protein>
<reference evidence="2" key="1">
    <citation type="journal article" date="2005" name="Nature">
        <title>The map-based sequence of the rice genome.</title>
        <authorList>
            <consortium name="International rice genome sequencing project (IRGSP)"/>
            <person name="Matsumoto T."/>
            <person name="Wu J."/>
            <person name="Kanamori H."/>
            <person name="Katayose Y."/>
            <person name="Fujisawa M."/>
            <person name="Namiki N."/>
            <person name="Mizuno H."/>
            <person name="Yamamoto K."/>
            <person name="Antonio B.A."/>
            <person name="Baba T."/>
            <person name="Sakata K."/>
            <person name="Nagamura Y."/>
            <person name="Aoki H."/>
            <person name="Arikawa K."/>
            <person name="Arita K."/>
            <person name="Bito T."/>
            <person name="Chiden Y."/>
            <person name="Fujitsuka N."/>
            <person name="Fukunaka R."/>
            <person name="Hamada M."/>
            <person name="Harada C."/>
            <person name="Hayashi A."/>
            <person name="Hijishita S."/>
            <person name="Honda M."/>
            <person name="Hosokawa S."/>
            <person name="Ichikawa Y."/>
            <person name="Idonuma A."/>
            <person name="Iijima M."/>
            <person name="Ikeda M."/>
            <person name="Ikeno M."/>
            <person name="Ito K."/>
            <person name="Ito S."/>
            <person name="Ito T."/>
            <person name="Ito Y."/>
            <person name="Ito Y."/>
            <person name="Iwabuchi A."/>
            <person name="Kamiya K."/>
            <person name="Karasawa W."/>
            <person name="Kurita K."/>
            <person name="Katagiri S."/>
            <person name="Kikuta A."/>
            <person name="Kobayashi H."/>
            <person name="Kobayashi N."/>
            <person name="Machita K."/>
            <person name="Maehara T."/>
            <person name="Masukawa M."/>
            <person name="Mizubayashi T."/>
            <person name="Mukai Y."/>
            <person name="Nagasaki H."/>
            <person name="Nagata Y."/>
            <person name="Naito S."/>
            <person name="Nakashima M."/>
            <person name="Nakama Y."/>
            <person name="Nakamichi Y."/>
            <person name="Nakamura M."/>
            <person name="Meguro A."/>
            <person name="Negishi M."/>
            <person name="Ohta I."/>
            <person name="Ohta T."/>
            <person name="Okamoto M."/>
            <person name="Ono N."/>
            <person name="Saji S."/>
            <person name="Sakaguchi M."/>
            <person name="Sakai K."/>
            <person name="Shibata M."/>
            <person name="Shimokawa T."/>
            <person name="Song J."/>
            <person name="Takazaki Y."/>
            <person name="Terasawa K."/>
            <person name="Tsugane M."/>
            <person name="Tsuji K."/>
            <person name="Ueda S."/>
            <person name="Waki K."/>
            <person name="Yamagata H."/>
            <person name="Yamamoto M."/>
            <person name="Yamamoto S."/>
            <person name="Yamane H."/>
            <person name="Yoshiki S."/>
            <person name="Yoshihara R."/>
            <person name="Yukawa K."/>
            <person name="Zhong H."/>
            <person name="Yano M."/>
            <person name="Yuan Q."/>
            <person name="Ouyang S."/>
            <person name="Liu J."/>
            <person name="Jones K.M."/>
            <person name="Gansberger K."/>
            <person name="Moffat K."/>
            <person name="Hill J."/>
            <person name="Bera J."/>
            <person name="Fadrosh D."/>
            <person name="Jin S."/>
            <person name="Johri S."/>
            <person name="Kim M."/>
            <person name="Overton L."/>
            <person name="Reardon M."/>
            <person name="Tsitrin T."/>
            <person name="Vuong H."/>
            <person name="Weaver B."/>
            <person name="Ciecko A."/>
            <person name="Tallon L."/>
            <person name="Jackson J."/>
            <person name="Pai G."/>
            <person name="Aken S.V."/>
            <person name="Utterback T."/>
            <person name="Reidmuller S."/>
            <person name="Feldblyum T."/>
            <person name="Hsiao J."/>
            <person name="Zismann V."/>
            <person name="Iobst S."/>
            <person name="de Vazeille A.R."/>
            <person name="Buell C.R."/>
            <person name="Ying K."/>
            <person name="Li Y."/>
            <person name="Lu T."/>
            <person name="Huang Y."/>
            <person name="Zhao Q."/>
            <person name="Feng Q."/>
            <person name="Zhang L."/>
            <person name="Zhu J."/>
            <person name="Weng Q."/>
            <person name="Mu J."/>
            <person name="Lu Y."/>
            <person name="Fan D."/>
            <person name="Liu Y."/>
            <person name="Guan J."/>
            <person name="Zhang Y."/>
            <person name="Yu S."/>
            <person name="Liu X."/>
            <person name="Zhang Y."/>
            <person name="Hong G."/>
            <person name="Han B."/>
            <person name="Choisne N."/>
            <person name="Demange N."/>
            <person name="Orjeda G."/>
            <person name="Samain S."/>
            <person name="Cattolico L."/>
            <person name="Pelletier E."/>
            <person name="Couloux A."/>
            <person name="Segurens B."/>
            <person name="Wincker P."/>
            <person name="D'Hont A."/>
            <person name="Scarpelli C."/>
            <person name="Weissenbach J."/>
            <person name="Salanoubat M."/>
            <person name="Quetier F."/>
            <person name="Yu Y."/>
            <person name="Kim H.R."/>
            <person name="Rambo T."/>
            <person name="Currie J."/>
            <person name="Collura K."/>
            <person name="Luo M."/>
            <person name="Yang T."/>
            <person name="Ammiraju J.S.S."/>
            <person name="Engler F."/>
            <person name="Soderlund C."/>
            <person name="Wing R.A."/>
            <person name="Palmer L.E."/>
            <person name="de la Bastide M."/>
            <person name="Spiegel L."/>
            <person name="Nascimento L."/>
            <person name="Zutavern T."/>
            <person name="O'Shaughnessy A."/>
            <person name="Dike S."/>
            <person name="Dedhia N."/>
            <person name="Preston R."/>
            <person name="Balija V."/>
            <person name="McCombie W.R."/>
            <person name="Chow T."/>
            <person name="Chen H."/>
            <person name="Chung M."/>
            <person name="Chen C."/>
            <person name="Shaw J."/>
            <person name="Wu H."/>
            <person name="Hsiao K."/>
            <person name="Chao Y."/>
            <person name="Chu M."/>
            <person name="Cheng C."/>
            <person name="Hour A."/>
            <person name="Lee P."/>
            <person name="Lin S."/>
            <person name="Lin Y."/>
            <person name="Liou J."/>
            <person name="Liu S."/>
            <person name="Hsing Y."/>
            <person name="Raghuvanshi S."/>
            <person name="Mohanty A."/>
            <person name="Bharti A.K."/>
            <person name="Gaur A."/>
            <person name="Gupta V."/>
            <person name="Kumar D."/>
            <person name="Ravi V."/>
            <person name="Vij S."/>
            <person name="Kapur A."/>
            <person name="Khurana P."/>
            <person name="Khurana P."/>
            <person name="Khurana J.P."/>
            <person name="Tyagi A.K."/>
            <person name="Gaikwad K."/>
            <person name="Singh A."/>
            <person name="Dalal V."/>
            <person name="Srivastava S."/>
            <person name="Dixit A."/>
            <person name="Pal A.K."/>
            <person name="Ghazi I.A."/>
            <person name="Yadav M."/>
            <person name="Pandit A."/>
            <person name="Bhargava A."/>
            <person name="Sureshbabu K."/>
            <person name="Batra K."/>
            <person name="Sharma T.R."/>
            <person name="Mohapatra T."/>
            <person name="Singh N.K."/>
            <person name="Messing J."/>
            <person name="Nelson A.B."/>
            <person name="Fuks G."/>
            <person name="Kavchok S."/>
            <person name="Keizer G."/>
            <person name="Linton E."/>
            <person name="Llaca V."/>
            <person name="Song R."/>
            <person name="Tanyolac B."/>
            <person name="Young S."/>
            <person name="Ho-Il K."/>
            <person name="Hahn J.H."/>
            <person name="Sangsakoo G."/>
            <person name="Vanavichit A."/>
            <person name="de Mattos Luiz.A.T."/>
            <person name="Zimmer P.D."/>
            <person name="Malone G."/>
            <person name="Dellagostin O."/>
            <person name="de Oliveira A.C."/>
            <person name="Bevan M."/>
            <person name="Bancroft I."/>
            <person name="Minx P."/>
            <person name="Cordum H."/>
            <person name="Wilson R."/>
            <person name="Cheng Z."/>
            <person name="Jin W."/>
            <person name="Jiang J."/>
            <person name="Leong S.A."/>
            <person name="Iwama H."/>
            <person name="Gojobori T."/>
            <person name="Itoh T."/>
            <person name="Niimura Y."/>
            <person name="Fujii Y."/>
            <person name="Habara T."/>
            <person name="Sakai H."/>
            <person name="Sato Y."/>
            <person name="Wilson G."/>
            <person name="Kumar K."/>
            <person name="McCouch S."/>
            <person name="Juretic N."/>
            <person name="Hoen D."/>
            <person name="Wright S."/>
            <person name="Bruskiewich R."/>
            <person name="Bureau T."/>
            <person name="Miyao A."/>
            <person name="Hirochika H."/>
            <person name="Nishikawa T."/>
            <person name="Kadowaki K."/>
            <person name="Sugiura M."/>
            <person name="Burr B."/>
            <person name="Sasaki T."/>
        </authorList>
    </citation>
    <scope>NUCLEOTIDE SEQUENCE [LARGE SCALE GENOMIC DNA]</scope>
    <source>
        <strain evidence="2">cv. Nipponbare</strain>
    </source>
</reference>
<dbReference type="PANTHER" id="PTHR36617:SF17">
    <property type="entry name" value="OS01G0114800 PROTEIN"/>
    <property type="match status" value="1"/>
</dbReference>
<keyword evidence="2" id="KW-1185">Reference proteome</keyword>
<accession>A0A0P0UY30</accession>
<dbReference type="EMBL" id="AP014957">
    <property type="protein sequence ID" value="BAS70064.1"/>
    <property type="molecule type" value="Genomic_DNA"/>
</dbReference>
<dbReference type="OMA" id="NWTANDV"/>
<organism evidence="1 2">
    <name type="scientific">Oryza sativa subsp. japonica</name>
    <name type="common">Rice</name>
    <dbReference type="NCBI Taxonomy" id="39947"/>
    <lineage>
        <taxon>Eukaryota</taxon>
        <taxon>Viridiplantae</taxon>
        <taxon>Streptophyta</taxon>
        <taxon>Embryophyta</taxon>
        <taxon>Tracheophyta</taxon>
        <taxon>Spermatophyta</taxon>
        <taxon>Magnoliopsida</taxon>
        <taxon>Liliopsida</taxon>
        <taxon>Poales</taxon>
        <taxon>Poaceae</taxon>
        <taxon>BOP clade</taxon>
        <taxon>Oryzoideae</taxon>
        <taxon>Oryzeae</taxon>
        <taxon>Oryzinae</taxon>
        <taxon>Oryza</taxon>
        <taxon>Oryza sativa</taxon>
    </lineage>
</organism>
<dbReference type="PANTHER" id="PTHR36617">
    <property type="entry name" value="PROTEIN, PUTATIVE-RELATED"/>
    <property type="match status" value="1"/>
</dbReference>
<reference evidence="1 2" key="2">
    <citation type="journal article" date="2013" name="Plant Cell Physiol.">
        <title>Rice Annotation Project Database (RAP-DB): an integrative and interactive database for rice genomics.</title>
        <authorList>
            <person name="Sakai H."/>
            <person name="Lee S.S."/>
            <person name="Tanaka T."/>
            <person name="Numa H."/>
            <person name="Kim J."/>
            <person name="Kawahara Y."/>
            <person name="Wakimoto H."/>
            <person name="Yang C.C."/>
            <person name="Iwamoto M."/>
            <person name="Abe T."/>
            <person name="Yamada Y."/>
            <person name="Muto A."/>
            <person name="Inokuchi H."/>
            <person name="Ikemura T."/>
            <person name="Matsumoto T."/>
            <person name="Sasaki T."/>
            <person name="Itoh T."/>
        </authorList>
    </citation>
    <scope>NUCLEOTIDE SEQUENCE [LARGE SCALE GENOMIC DNA]</scope>
    <source>
        <strain evidence="2">cv. Nipponbare</strain>
    </source>
</reference>
<reference evidence="1 2" key="3">
    <citation type="journal article" date="2013" name="Rice">
        <title>Improvement of the Oryza sativa Nipponbare reference genome using next generation sequence and optical map data.</title>
        <authorList>
            <person name="Kawahara Y."/>
            <person name="de la Bastide M."/>
            <person name="Hamilton J.P."/>
            <person name="Kanamori H."/>
            <person name="McCombie W.R."/>
            <person name="Ouyang S."/>
            <person name="Schwartz D.C."/>
            <person name="Tanaka T."/>
            <person name="Wu J."/>
            <person name="Zhou S."/>
            <person name="Childs K.L."/>
            <person name="Davidson R.M."/>
            <person name="Lin H."/>
            <person name="Quesada-Ocampo L."/>
            <person name="Vaillancourt B."/>
            <person name="Sakai H."/>
            <person name="Lee S.S."/>
            <person name="Kim J."/>
            <person name="Numa H."/>
            <person name="Itoh T."/>
            <person name="Buell C.R."/>
            <person name="Matsumoto T."/>
        </authorList>
    </citation>
    <scope>NUCLEOTIDE SEQUENCE [LARGE SCALE GENOMIC DNA]</scope>
    <source>
        <strain evidence="2">cv. Nipponbare</strain>
    </source>
</reference>
<proteinExistence type="predicted"/>